<gene>
    <name evidence="1" type="ORF">RQP52_35995</name>
</gene>
<evidence type="ECO:0000313" key="2">
    <source>
        <dbReference type="Proteomes" id="UP001260980"/>
    </source>
</evidence>
<protein>
    <submittedName>
        <fullName evidence="1">Uncharacterized protein</fullName>
    </submittedName>
</protein>
<comment type="caution">
    <text evidence="1">The sequence shown here is derived from an EMBL/GenBank/DDBJ whole genome shotgun (WGS) entry which is preliminary data.</text>
</comment>
<dbReference type="Proteomes" id="UP001260980">
    <property type="component" value="Unassembled WGS sequence"/>
</dbReference>
<dbReference type="EMBL" id="JAWCUD010000027">
    <property type="protein sequence ID" value="MDU0206465.1"/>
    <property type="molecule type" value="Genomic_DNA"/>
</dbReference>
<reference evidence="1 2" key="1">
    <citation type="submission" date="2023-10" db="EMBL/GenBank/DDBJ databases">
        <title>Paenibacillus strain PFR10 Genome sequencing and assembly.</title>
        <authorList>
            <person name="Kim I."/>
        </authorList>
    </citation>
    <scope>NUCLEOTIDE SEQUENCE [LARGE SCALE GENOMIC DNA]</scope>
    <source>
        <strain evidence="1 2">PFR10</strain>
    </source>
</reference>
<keyword evidence="2" id="KW-1185">Reference proteome</keyword>
<proteinExistence type="predicted"/>
<organism evidence="1 2">
    <name type="scientific">Paenibacillus violae</name>
    <dbReference type="NCBI Taxonomy" id="3077234"/>
    <lineage>
        <taxon>Bacteria</taxon>
        <taxon>Bacillati</taxon>
        <taxon>Bacillota</taxon>
        <taxon>Bacilli</taxon>
        <taxon>Bacillales</taxon>
        <taxon>Paenibacillaceae</taxon>
        <taxon>Paenibacillus</taxon>
    </lineage>
</organism>
<accession>A0ABU3RQ93</accession>
<evidence type="ECO:0000313" key="1">
    <source>
        <dbReference type="EMBL" id="MDU0206465.1"/>
    </source>
</evidence>
<sequence length="57" mass="6509">MSDGMIDKNVFRSPLFQSWVLEKTGAGRNNTVDYPLLKEYFAVVRSIRSEIGIMAEQ</sequence>
<name>A0ABU3RQ93_9BACL</name>